<evidence type="ECO:0000256" key="10">
    <source>
        <dbReference type="ARBA" id="ARBA00038341"/>
    </source>
</evidence>
<dbReference type="Pfam" id="PF00999">
    <property type="entry name" value="Na_H_Exchanger"/>
    <property type="match status" value="1"/>
</dbReference>
<evidence type="ECO:0000256" key="1">
    <source>
        <dbReference type="ARBA" id="ARBA00004141"/>
    </source>
</evidence>
<dbReference type="PANTHER" id="PTHR32468">
    <property type="entry name" value="CATION/H + ANTIPORTER"/>
    <property type="match status" value="1"/>
</dbReference>
<evidence type="ECO:0000259" key="14">
    <source>
        <dbReference type="Pfam" id="PF23256"/>
    </source>
</evidence>
<dbReference type="InterPro" id="IPR057291">
    <property type="entry name" value="CHX17_2nd"/>
</dbReference>
<reference evidence="16 17" key="1">
    <citation type="submission" date="2021-07" db="EMBL/GenBank/DDBJ databases">
        <title>The Aristolochia fimbriata genome: insights into angiosperm evolution, floral development and chemical biosynthesis.</title>
        <authorList>
            <person name="Jiao Y."/>
        </authorList>
    </citation>
    <scope>NUCLEOTIDE SEQUENCE [LARGE SCALE GENOMIC DNA]</scope>
    <source>
        <strain evidence="16">IBCAS-2021</strain>
        <tissue evidence="16">Leaf</tissue>
    </source>
</reference>
<evidence type="ECO:0000256" key="4">
    <source>
        <dbReference type="ARBA" id="ARBA00022538"/>
    </source>
</evidence>
<feature type="transmembrane region" description="Helical" evidence="12">
    <location>
        <begin position="325"/>
        <end position="344"/>
    </location>
</feature>
<dbReference type="InterPro" id="IPR050794">
    <property type="entry name" value="CPA2_transporter"/>
</dbReference>
<evidence type="ECO:0000256" key="2">
    <source>
        <dbReference type="ARBA" id="ARBA00022448"/>
    </source>
</evidence>
<feature type="transmembrane region" description="Helical" evidence="12">
    <location>
        <begin position="356"/>
        <end position="378"/>
    </location>
</feature>
<keyword evidence="6" id="KW-0630">Potassium</keyword>
<dbReference type="Gene3D" id="1.20.1530.20">
    <property type="match status" value="1"/>
</dbReference>
<dbReference type="GO" id="GO:0006885">
    <property type="term" value="P:regulation of pH"/>
    <property type="evidence" value="ECO:0007669"/>
    <property type="project" value="TreeGrafter"/>
</dbReference>
<evidence type="ECO:0000259" key="15">
    <source>
        <dbReference type="Pfam" id="PF23259"/>
    </source>
</evidence>
<feature type="compositionally biased region" description="Polar residues" evidence="11">
    <location>
        <begin position="777"/>
        <end position="786"/>
    </location>
</feature>
<feature type="transmembrane region" description="Helical" evidence="12">
    <location>
        <begin position="74"/>
        <end position="96"/>
    </location>
</feature>
<feature type="domain" description="Cation/H(+) antiporter C-terminal" evidence="15">
    <location>
        <begin position="585"/>
        <end position="624"/>
    </location>
</feature>
<proteinExistence type="inferred from homology"/>
<feature type="region of interest" description="Disordered" evidence="11">
    <location>
        <begin position="763"/>
        <end position="786"/>
    </location>
</feature>
<feature type="domain" description="Cation/H(+) antiporter central" evidence="14">
    <location>
        <begin position="447"/>
        <end position="574"/>
    </location>
</feature>
<dbReference type="FunFam" id="1.20.1530.20:FF:000003">
    <property type="entry name" value="Cation/H(+) antiporter 15"/>
    <property type="match status" value="1"/>
</dbReference>
<dbReference type="InterPro" id="IPR006153">
    <property type="entry name" value="Cation/H_exchanger_TM"/>
</dbReference>
<comment type="caution">
    <text evidence="16">The sequence shown here is derived from an EMBL/GenBank/DDBJ whole genome shotgun (WGS) entry which is preliminary data.</text>
</comment>
<evidence type="ECO:0000256" key="6">
    <source>
        <dbReference type="ARBA" id="ARBA00022958"/>
    </source>
</evidence>
<feature type="transmembrane region" description="Helical" evidence="12">
    <location>
        <begin position="214"/>
        <end position="244"/>
    </location>
</feature>
<feature type="transmembrane region" description="Helical" evidence="12">
    <location>
        <begin position="41"/>
        <end position="62"/>
    </location>
</feature>
<dbReference type="AlphaFoldDB" id="A0AAV7EC80"/>
<evidence type="ECO:0000259" key="13">
    <source>
        <dbReference type="Pfam" id="PF00999"/>
    </source>
</evidence>
<feature type="transmembrane region" description="Helical" evidence="12">
    <location>
        <begin position="144"/>
        <end position="166"/>
    </location>
</feature>
<keyword evidence="5 12" id="KW-0812">Transmembrane</keyword>
<gene>
    <name evidence="16" type="ORF">H6P81_016477</name>
</gene>
<dbReference type="GO" id="GO:0015297">
    <property type="term" value="F:antiporter activity"/>
    <property type="evidence" value="ECO:0007669"/>
    <property type="project" value="UniProtKB-KW"/>
</dbReference>
<keyword evidence="4" id="KW-0633">Potassium transport</keyword>
<evidence type="ECO:0008006" key="18">
    <source>
        <dbReference type="Google" id="ProtNLM"/>
    </source>
</evidence>
<keyword evidence="3" id="KW-0050">Antiport</keyword>
<dbReference type="PANTHER" id="PTHR32468:SF0">
    <property type="entry name" value="K(+)_H(+) ANTIPORTER 1"/>
    <property type="match status" value="1"/>
</dbReference>
<dbReference type="GO" id="GO:0012505">
    <property type="term" value="C:endomembrane system"/>
    <property type="evidence" value="ECO:0007669"/>
    <property type="project" value="TreeGrafter"/>
</dbReference>
<feature type="compositionally biased region" description="Basic and acidic residues" evidence="11">
    <location>
        <begin position="764"/>
        <end position="775"/>
    </location>
</feature>
<evidence type="ECO:0000313" key="16">
    <source>
        <dbReference type="EMBL" id="KAG9445137.1"/>
    </source>
</evidence>
<evidence type="ECO:0000256" key="3">
    <source>
        <dbReference type="ARBA" id="ARBA00022449"/>
    </source>
</evidence>
<comment type="subcellular location">
    <subcellularLocation>
        <location evidence="1">Membrane</location>
        <topology evidence="1">Multi-pass membrane protein</topology>
    </subcellularLocation>
</comment>
<feature type="transmembrane region" description="Helical" evidence="12">
    <location>
        <begin position="108"/>
        <end position="132"/>
    </location>
</feature>
<evidence type="ECO:0000256" key="8">
    <source>
        <dbReference type="ARBA" id="ARBA00023065"/>
    </source>
</evidence>
<dbReference type="Proteomes" id="UP000825729">
    <property type="component" value="Unassembled WGS sequence"/>
</dbReference>
<feature type="region of interest" description="Disordered" evidence="11">
    <location>
        <begin position="384"/>
        <end position="408"/>
    </location>
</feature>
<evidence type="ECO:0000256" key="7">
    <source>
        <dbReference type="ARBA" id="ARBA00022989"/>
    </source>
</evidence>
<evidence type="ECO:0000256" key="12">
    <source>
        <dbReference type="SAM" id="Phobius"/>
    </source>
</evidence>
<keyword evidence="2" id="KW-0813">Transport</keyword>
<dbReference type="Pfam" id="PF23259">
    <property type="entry name" value="CHX17_C"/>
    <property type="match status" value="1"/>
</dbReference>
<dbReference type="InterPro" id="IPR057290">
    <property type="entry name" value="CHX17_C"/>
</dbReference>
<dbReference type="GO" id="GO:1902600">
    <property type="term" value="P:proton transmembrane transport"/>
    <property type="evidence" value="ECO:0007669"/>
    <property type="project" value="InterPro"/>
</dbReference>
<keyword evidence="9 12" id="KW-0472">Membrane</keyword>
<keyword evidence="17" id="KW-1185">Reference proteome</keyword>
<feature type="transmembrane region" description="Helical" evidence="12">
    <location>
        <begin position="172"/>
        <end position="193"/>
    </location>
</feature>
<dbReference type="InterPro" id="IPR038770">
    <property type="entry name" value="Na+/solute_symporter_sf"/>
</dbReference>
<feature type="transmembrane region" description="Helical" evidence="12">
    <location>
        <begin position="292"/>
        <end position="313"/>
    </location>
</feature>
<protein>
    <recommendedName>
        <fullName evidence="18">Cation/H+ exchanger domain-containing protein</fullName>
    </recommendedName>
</protein>
<organism evidence="16 17">
    <name type="scientific">Aristolochia fimbriata</name>
    <name type="common">White veined hardy Dutchman's pipe vine</name>
    <dbReference type="NCBI Taxonomy" id="158543"/>
    <lineage>
        <taxon>Eukaryota</taxon>
        <taxon>Viridiplantae</taxon>
        <taxon>Streptophyta</taxon>
        <taxon>Embryophyta</taxon>
        <taxon>Tracheophyta</taxon>
        <taxon>Spermatophyta</taxon>
        <taxon>Magnoliopsida</taxon>
        <taxon>Magnoliidae</taxon>
        <taxon>Piperales</taxon>
        <taxon>Aristolochiaceae</taxon>
        <taxon>Aristolochia</taxon>
    </lineage>
</organism>
<comment type="similarity">
    <text evidence="10">Belongs to the monovalent cation:proton antiporter 2 (CPA2) transporter (TC 2.A.37) family. CHX (TC 2.A.37.4) subfamily.</text>
</comment>
<dbReference type="GO" id="GO:0006813">
    <property type="term" value="P:potassium ion transport"/>
    <property type="evidence" value="ECO:0007669"/>
    <property type="project" value="UniProtKB-KW"/>
</dbReference>
<accession>A0AAV7EC80</accession>
<sequence>MKPLRQPKVIAEIVAGIILGPSVLSRSSSFSDRVFPPWSLPILESAASVGLLFFLFLVGLELDLNSIRRTGRKAFSIAAAGITLPFLCGVGVAFLLRKSVPGADRIAYGPFLVFMGVALSITAFPVLARILAELKLLTTPIGETAMAAAALNDVAAWVLLALAVALSGGGSAVVSVWVLLSGAGFVALMMGVVRPGMTRMSRRWGSGSGESEAYICLTLAGVLVSGFLTDLIGVHAIFGAFVFGLTVPDRGEFAGRLIERVEDFVSVLLLPLYFASSGLKTDVAKIRGAQSWGLLGLVIATACFGKIVGTFAVAVMNRMPIREAVALGFLMNTKGLVELIVLNIGKERKVLNDETFAILVLMAVVTTFITTPTVMAIYKPARGGDGGYKRRKLQTDLSSSSSSPGDKQQKEVRILTCLHGPGDVPSIIGLVETMRGGGGAEQSRLGLALYVIHLVELTERSSSIVMALRARKSRLRRRTQNRVALAFEAYGHLGGVRVRTLTAVSALGSMHEDVCAAAEEKRAAMVVLPFLKRAGDAGEEGDHMETVGNRGVNHRILREAPCSVGLLVDRGLGDGDSPHSARPHTVCVFFFGGPDDREALVLAARMAEHPGVKVDVVRFLRPKSPLEAPRGGGGGAGNNHLVPISSHQLPLEKNYSFSNSALDPARETELDDASVEEFRRKTEESSAGFEEKATHNVEAGVIEIGRSGDYELLVVGRGRFPSAMVADLARRSAEHAELGPVGDILASSGHGIVSSVLVVQQHNVPDRNDDNEMDPRTTITTASNSV</sequence>
<name>A0AAV7EC80_ARIFI</name>
<feature type="domain" description="Cation/H+ exchanger transmembrane" evidence="13">
    <location>
        <begin position="2"/>
        <end position="374"/>
    </location>
</feature>
<evidence type="ECO:0000313" key="17">
    <source>
        <dbReference type="Proteomes" id="UP000825729"/>
    </source>
</evidence>
<evidence type="ECO:0000256" key="9">
    <source>
        <dbReference type="ARBA" id="ARBA00023136"/>
    </source>
</evidence>
<evidence type="ECO:0000256" key="11">
    <source>
        <dbReference type="SAM" id="MobiDB-lite"/>
    </source>
</evidence>
<dbReference type="Pfam" id="PF23256">
    <property type="entry name" value="CHX17_2nd"/>
    <property type="match status" value="1"/>
</dbReference>
<keyword evidence="7 12" id="KW-1133">Transmembrane helix</keyword>
<evidence type="ECO:0000256" key="5">
    <source>
        <dbReference type="ARBA" id="ARBA00022692"/>
    </source>
</evidence>
<dbReference type="GO" id="GO:0016020">
    <property type="term" value="C:membrane"/>
    <property type="evidence" value="ECO:0007669"/>
    <property type="project" value="UniProtKB-SubCell"/>
</dbReference>
<feature type="transmembrane region" description="Helical" evidence="12">
    <location>
        <begin position="264"/>
        <end position="280"/>
    </location>
</feature>
<keyword evidence="8" id="KW-0406">Ion transport</keyword>
<dbReference type="EMBL" id="JAINDJ010000006">
    <property type="protein sequence ID" value="KAG9445137.1"/>
    <property type="molecule type" value="Genomic_DNA"/>
</dbReference>
<dbReference type="Gene3D" id="3.40.50.12370">
    <property type="match status" value="1"/>
</dbReference>